<gene>
    <name evidence="2" type="ORF">PG986_013303</name>
</gene>
<feature type="region of interest" description="Disordered" evidence="1">
    <location>
        <begin position="1"/>
        <end position="245"/>
    </location>
</feature>
<keyword evidence="3" id="KW-1185">Reference proteome</keyword>
<dbReference type="EMBL" id="JAQQWE010000009">
    <property type="protein sequence ID" value="KAK7940916.1"/>
    <property type="molecule type" value="Genomic_DNA"/>
</dbReference>
<dbReference type="GeneID" id="92082587"/>
<feature type="compositionally biased region" description="Polar residues" evidence="1">
    <location>
        <begin position="135"/>
        <end position="156"/>
    </location>
</feature>
<feature type="compositionally biased region" description="Low complexity" evidence="1">
    <location>
        <begin position="208"/>
        <end position="222"/>
    </location>
</feature>
<accession>A0ABR1PV70</accession>
<feature type="compositionally biased region" description="Polar residues" evidence="1">
    <location>
        <begin position="89"/>
        <end position="102"/>
    </location>
</feature>
<name>A0ABR1PV70_9PEZI</name>
<dbReference type="Proteomes" id="UP001391051">
    <property type="component" value="Unassembled WGS sequence"/>
</dbReference>
<feature type="compositionally biased region" description="Low complexity" evidence="1">
    <location>
        <begin position="324"/>
        <end position="338"/>
    </location>
</feature>
<reference evidence="2 3" key="1">
    <citation type="submission" date="2023-01" db="EMBL/GenBank/DDBJ databases">
        <title>Analysis of 21 Apiospora genomes using comparative genomics revels a genus with tremendous synthesis potential of carbohydrate active enzymes and secondary metabolites.</title>
        <authorList>
            <person name="Sorensen T."/>
        </authorList>
    </citation>
    <scope>NUCLEOTIDE SEQUENCE [LARGE SCALE GENOMIC DNA]</scope>
    <source>
        <strain evidence="2 3">CBS 24483</strain>
    </source>
</reference>
<evidence type="ECO:0000256" key="1">
    <source>
        <dbReference type="SAM" id="MobiDB-lite"/>
    </source>
</evidence>
<comment type="caution">
    <text evidence="2">The sequence shown here is derived from an EMBL/GenBank/DDBJ whole genome shotgun (WGS) entry which is preliminary data.</text>
</comment>
<feature type="region of interest" description="Disordered" evidence="1">
    <location>
        <begin position="324"/>
        <end position="343"/>
    </location>
</feature>
<proteinExistence type="predicted"/>
<evidence type="ECO:0000313" key="3">
    <source>
        <dbReference type="Proteomes" id="UP001391051"/>
    </source>
</evidence>
<feature type="region of interest" description="Disordered" evidence="1">
    <location>
        <begin position="366"/>
        <end position="406"/>
    </location>
</feature>
<evidence type="ECO:0000313" key="2">
    <source>
        <dbReference type="EMBL" id="KAK7940916.1"/>
    </source>
</evidence>
<feature type="compositionally biased region" description="Gly residues" evidence="1">
    <location>
        <begin position="396"/>
        <end position="406"/>
    </location>
</feature>
<organism evidence="2 3">
    <name type="scientific">Apiospora aurea</name>
    <dbReference type="NCBI Taxonomy" id="335848"/>
    <lineage>
        <taxon>Eukaryota</taxon>
        <taxon>Fungi</taxon>
        <taxon>Dikarya</taxon>
        <taxon>Ascomycota</taxon>
        <taxon>Pezizomycotina</taxon>
        <taxon>Sordariomycetes</taxon>
        <taxon>Xylariomycetidae</taxon>
        <taxon>Amphisphaeriales</taxon>
        <taxon>Apiosporaceae</taxon>
        <taxon>Apiospora</taxon>
    </lineage>
</organism>
<sequence length="406" mass="42163">MEYTDEQLNNARQLRASFRPTQPSQRKGGKNKNRRNSYTVPNSGFSNAPSRGLNTGSNAYRSTPSSYTTGPASSAGSRGSFAPARGSGSMASSFTSHQRVGTSSSSGNNNSQSIHGPSYSSYGGPSTPRAPQPVPTASWNSVTDSGPNVQHGSNDYNGAAANAARTGHNTVAGYTHQPLPPSSPSVAEPRPKVHGGLASSRYADTSKESSTVPSSSQSNGNSHIRVTTDANGLASPGLQSPDASQALPQISSHHTSMPPLTSANGFGVGPLSNVGAKSHPLSHIRGISNTSDVEMVDLGGKIGEGNKPLGVPDRGGIDQFRWASSESAPGASGPATPSLTENHPYWRTGATWSLAKYKNPTSIREFAEITGETSQLRSREQTPKPNSRQSANGANNYGGLGASRYA</sequence>
<feature type="compositionally biased region" description="Polar residues" evidence="1">
    <location>
        <begin position="36"/>
        <end position="77"/>
    </location>
</feature>
<dbReference type="RefSeq" id="XP_066693668.1">
    <property type="nucleotide sequence ID" value="XM_066849525.1"/>
</dbReference>
<feature type="compositionally biased region" description="Polar residues" evidence="1">
    <location>
        <begin position="1"/>
        <end position="12"/>
    </location>
</feature>
<protein>
    <submittedName>
        <fullName evidence="2">Uncharacterized protein</fullName>
    </submittedName>
</protein>
<feature type="compositionally biased region" description="Low complexity" evidence="1">
    <location>
        <begin position="103"/>
        <end position="126"/>
    </location>
</feature>